<keyword evidence="3" id="KW-0479">Metal-binding</keyword>
<gene>
    <name evidence="8" type="ORF">N801_08475</name>
</gene>
<proteinExistence type="predicted"/>
<organism evidence="8 9">
    <name type="scientific">Knoellia aerolata DSM 18566</name>
    <dbReference type="NCBI Taxonomy" id="1385519"/>
    <lineage>
        <taxon>Bacteria</taxon>
        <taxon>Bacillati</taxon>
        <taxon>Actinomycetota</taxon>
        <taxon>Actinomycetes</taxon>
        <taxon>Micrococcales</taxon>
        <taxon>Intrasporangiaceae</taxon>
        <taxon>Knoellia</taxon>
    </lineage>
</organism>
<dbReference type="Gene3D" id="3.90.79.10">
    <property type="entry name" value="Nucleoside Triphosphate Pyrophosphohydrolase"/>
    <property type="match status" value="1"/>
</dbReference>
<comment type="cofactor">
    <cofactor evidence="2">
        <name>Mg(2+)</name>
        <dbReference type="ChEBI" id="CHEBI:18420"/>
    </cofactor>
</comment>
<dbReference type="PANTHER" id="PTHR12992">
    <property type="entry name" value="NUDIX HYDROLASE"/>
    <property type="match status" value="1"/>
</dbReference>
<keyword evidence="6" id="KW-0464">Manganese</keyword>
<evidence type="ECO:0000256" key="1">
    <source>
        <dbReference type="ARBA" id="ARBA00001936"/>
    </source>
</evidence>
<comment type="caution">
    <text evidence="8">The sequence shown here is derived from an EMBL/GenBank/DDBJ whole genome shotgun (WGS) entry which is preliminary data.</text>
</comment>
<feature type="domain" description="Nudix hydrolase" evidence="7">
    <location>
        <begin position="33"/>
        <end position="173"/>
    </location>
</feature>
<evidence type="ECO:0000256" key="2">
    <source>
        <dbReference type="ARBA" id="ARBA00001946"/>
    </source>
</evidence>
<dbReference type="InterPro" id="IPR015797">
    <property type="entry name" value="NUDIX_hydrolase-like_dom_sf"/>
</dbReference>
<evidence type="ECO:0000256" key="6">
    <source>
        <dbReference type="ARBA" id="ARBA00023211"/>
    </source>
</evidence>
<dbReference type="Proteomes" id="UP000030013">
    <property type="component" value="Unassembled WGS sequence"/>
</dbReference>
<dbReference type="EMBL" id="AVPL01000020">
    <property type="protein sequence ID" value="KGN41258.1"/>
    <property type="molecule type" value="Genomic_DNA"/>
</dbReference>
<dbReference type="eggNOG" id="COG0494">
    <property type="taxonomic scope" value="Bacteria"/>
</dbReference>
<evidence type="ECO:0000259" key="7">
    <source>
        <dbReference type="PROSITE" id="PS51462"/>
    </source>
</evidence>
<dbReference type="STRING" id="1385519.N801_08475"/>
<reference evidence="8 9" key="1">
    <citation type="submission" date="2013-08" db="EMBL/GenBank/DDBJ databases">
        <title>The genome sequence of Knoellia aerolata.</title>
        <authorList>
            <person name="Zhu W."/>
            <person name="Wang G."/>
        </authorList>
    </citation>
    <scope>NUCLEOTIDE SEQUENCE [LARGE SCALE GENOMIC DNA]</scope>
    <source>
        <strain evidence="8 9">DSM 18566</strain>
    </source>
</reference>
<dbReference type="AlphaFoldDB" id="A0A0A0JVN7"/>
<dbReference type="CDD" id="cd03426">
    <property type="entry name" value="NUDIX_CoAse_Nudt7"/>
    <property type="match status" value="1"/>
</dbReference>
<accession>A0A0A0JVN7</accession>
<dbReference type="PROSITE" id="PS51462">
    <property type="entry name" value="NUDIX"/>
    <property type="match status" value="1"/>
</dbReference>
<comment type="cofactor">
    <cofactor evidence="1">
        <name>Mn(2+)</name>
        <dbReference type="ChEBI" id="CHEBI:29035"/>
    </cofactor>
</comment>
<dbReference type="Pfam" id="PF00293">
    <property type="entry name" value="NUDIX"/>
    <property type="match status" value="1"/>
</dbReference>
<evidence type="ECO:0000256" key="3">
    <source>
        <dbReference type="ARBA" id="ARBA00022723"/>
    </source>
</evidence>
<dbReference type="GO" id="GO:0046872">
    <property type="term" value="F:metal ion binding"/>
    <property type="evidence" value="ECO:0007669"/>
    <property type="project" value="UniProtKB-KW"/>
</dbReference>
<sequence length="221" mass="23961">MTAARPAWLERVMSEVEREQPEAFEIFAPPVDPERRSAVLVLFGPTDDGGVDVVLTARSRDLRAHPGQVSFPGGRVDPTDAGPVEAALREAHEEVGIEPASVDVVGSMPPLFLTPSGNAVTPVLGWWPTPGSVRVVDPAEVAQVERVRLTELVDPARRFTVVHPSGYSGPGFEASGLFVWGFTAMLLGAVLDLAGLAEPWDAEVERPIPEHILSDWLRHRR</sequence>
<dbReference type="RefSeq" id="WP_342666915.1">
    <property type="nucleotide sequence ID" value="NZ_AVPL01000020.1"/>
</dbReference>
<evidence type="ECO:0000256" key="5">
    <source>
        <dbReference type="ARBA" id="ARBA00022842"/>
    </source>
</evidence>
<keyword evidence="9" id="KW-1185">Reference proteome</keyword>
<evidence type="ECO:0000313" key="9">
    <source>
        <dbReference type="Proteomes" id="UP000030013"/>
    </source>
</evidence>
<dbReference type="InterPro" id="IPR000086">
    <property type="entry name" value="NUDIX_hydrolase_dom"/>
</dbReference>
<keyword evidence="5" id="KW-0460">Magnesium</keyword>
<protein>
    <submittedName>
        <fullName evidence="8">NUDIX hydrolase</fullName>
    </submittedName>
</protein>
<dbReference type="PANTHER" id="PTHR12992:SF11">
    <property type="entry name" value="MITOCHONDRIAL COENZYME A DIPHOSPHATASE NUDT8"/>
    <property type="match status" value="1"/>
</dbReference>
<dbReference type="InterPro" id="IPR045121">
    <property type="entry name" value="CoAse"/>
</dbReference>
<name>A0A0A0JVN7_9MICO</name>
<dbReference type="GO" id="GO:0010945">
    <property type="term" value="F:coenzyme A diphosphatase activity"/>
    <property type="evidence" value="ECO:0007669"/>
    <property type="project" value="InterPro"/>
</dbReference>
<evidence type="ECO:0000313" key="8">
    <source>
        <dbReference type="EMBL" id="KGN41258.1"/>
    </source>
</evidence>
<dbReference type="SUPFAM" id="SSF55811">
    <property type="entry name" value="Nudix"/>
    <property type="match status" value="1"/>
</dbReference>
<keyword evidence="4 8" id="KW-0378">Hydrolase</keyword>
<evidence type="ECO:0000256" key="4">
    <source>
        <dbReference type="ARBA" id="ARBA00022801"/>
    </source>
</evidence>